<accession>A0AAD9EC60</accession>
<evidence type="ECO:0000313" key="3">
    <source>
        <dbReference type="Proteomes" id="UP001243330"/>
    </source>
</evidence>
<keyword evidence="1" id="KW-0472">Membrane</keyword>
<organism evidence="2 3">
    <name type="scientific">Colletotrichum chrysophilum</name>
    <dbReference type="NCBI Taxonomy" id="1836956"/>
    <lineage>
        <taxon>Eukaryota</taxon>
        <taxon>Fungi</taxon>
        <taxon>Dikarya</taxon>
        <taxon>Ascomycota</taxon>
        <taxon>Pezizomycotina</taxon>
        <taxon>Sordariomycetes</taxon>
        <taxon>Hypocreomycetidae</taxon>
        <taxon>Glomerellales</taxon>
        <taxon>Glomerellaceae</taxon>
        <taxon>Colletotrichum</taxon>
        <taxon>Colletotrichum gloeosporioides species complex</taxon>
    </lineage>
</organism>
<feature type="transmembrane region" description="Helical" evidence="1">
    <location>
        <begin position="379"/>
        <end position="396"/>
    </location>
</feature>
<evidence type="ECO:0000313" key="2">
    <source>
        <dbReference type="EMBL" id="KAK1839596.1"/>
    </source>
</evidence>
<keyword evidence="1" id="KW-1133">Transmembrane helix</keyword>
<dbReference type="EMBL" id="JAQOWY010000653">
    <property type="protein sequence ID" value="KAK1839596.1"/>
    <property type="molecule type" value="Genomic_DNA"/>
</dbReference>
<proteinExistence type="predicted"/>
<reference evidence="2" key="1">
    <citation type="submission" date="2023-01" db="EMBL/GenBank/DDBJ databases">
        <title>Colletotrichum chrysophilum M932 genome sequence.</title>
        <authorList>
            <person name="Baroncelli R."/>
        </authorList>
    </citation>
    <scope>NUCLEOTIDE SEQUENCE</scope>
    <source>
        <strain evidence="2">M932</strain>
    </source>
</reference>
<dbReference type="AlphaFoldDB" id="A0AAD9EC60"/>
<protein>
    <submittedName>
        <fullName evidence="2">Uncharacterized protein</fullName>
    </submittedName>
</protein>
<sequence>MDLPHEPREWNESDLKLFRSGERKAVVLRRLSSDEGTFREELSTKEDWDNWFSRAPGVSPSWDKLLPGIYVIMCSRAGAIFEEEGQAPANYLPMPKPTWNRITREFHVHREITRTILRDVACFSYLPHHDLCSHQIKLGFTARMATTLPNDLALSSTYIPSTGSTFAVVYGCTEKQMSDIEARIRRSNEQRSHPLLMSGIFIELERKRVIFSVDKLVDEFTLKSDELESEPWNMDPKADEDGQKTQKDYLNVCRRSRSLIDHIQASKRQLSKFLDEINEVAEELQSLGPEAKWAESPAMQTKLGAVGRDMRKRVQDIIREYDDKIDECNKVVYNTSLAVQTVVWNHKMRQDSLTTTQISKANRAMAFDTRHESAQMRTIAILTMIYLPLSSVAAIFSMDMFNWEAGAGESIVSKHIWLFAVLTVGLTFLTLVAWRVGTQRSKDVTKKADRYFAELQRQGSFV</sequence>
<gene>
    <name evidence="2" type="ORF">CCHR01_17788</name>
</gene>
<keyword evidence="3" id="KW-1185">Reference proteome</keyword>
<comment type="caution">
    <text evidence="2">The sequence shown here is derived from an EMBL/GenBank/DDBJ whole genome shotgun (WGS) entry which is preliminary data.</text>
</comment>
<evidence type="ECO:0000256" key="1">
    <source>
        <dbReference type="SAM" id="Phobius"/>
    </source>
</evidence>
<keyword evidence="1" id="KW-0812">Transmembrane</keyword>
<dbReference type="Proteomes" id="UP001243330">
    <property type="component" value="Unassembled WGS sequence"/>
</dbReference>
<name>A0AAD9EC60_9PEZI</name>
<feature type="transmembrane region" description="Helical" evidence="1">
    <location>
        <begin position="416"/>
        <end position="437"/>
    </location>
</feature>
<dbReference type="Gene3D" id="1.20.58.340">
    <property type="entry name" value="Magnesium transport protein CorA, transmembrane region"/>
    <property type="match status" value="1"/>
</dbReference>